<dbReference type="EMBL" id="JXCE01000142">
    <property type="protein sequence ID" value="KPA40298.1"/>
    <property type="molecule type" value="Genomic_DNA"/>
</dbReference>
<dbReference type="Proteomes" id="UP000037904">
    <property type="component" value="Unassembled WGS sequence"/>
</dbReference>
<keyword evidence="3" id="KW-1185">Reference proteome</keyword>
<name>A0A0M9EUP6_FUSLA</name>
<keyword evidence="1" id="KW-0175">Coiled coil</keyword>
<reference evidence="2 3" key="1">
    <citation type="submission" date="2015-04" db="EMBL/GenBank/DDBJ databases">
        <title>The draft genome sequence of Fusarium langsethiae, a T-2/HT-2 mycotoxin producer.</title>
        <authorList>
            <person name="Lysoe E."/>
            <person name="Divon H.H."/>
            <person name="Terzi V."/>
            <person name="Orru L."/>
            <person name="Lamontanara A."/>
            <person name="Kolseth A.-K."/>
            <person name="Frandsen R.J."/>
            <person name="Nielsen K."/>
            <person name="Thrane U."/>
        </authorList>
    </citation>
    <scope>NUCLEOTIDE SEQUENCE [LARGE SCALE GENOMIC DNA]</scope>
    <source>
        <strain evidence="2 3">Fl201059</strain>
    </source>
</reference>
<proteinExistence type="predicted"/>
<sequence>MMRVPRQAFSTAARIHPNIVPHLRPQKRMSFTRLAKPVAAIVAVGYGAKLSLEMVAKRRMAQMEATERENAAYRERNEALMNMYGDRSSLDELEKAVQFYEKR</sequence>
<dbReference type="AlphaFoldDB" id="A0A0M9EUP6"/>
<dbReference type="OrthoDB" id="4338954at2759"/>
<feature type="coiled-coil region" evidence="1">
    <location>
        <begin position="56"/>
        <end position="83"/>
    </location>
</feature>
<comment type="caution">
    <text evidence="2">The sequence shown here is derived from an EMBL/GenBank/DDBJ whole genome shotgun (WGS) entry which is preliminary data.</text>
</comment>
<organism evidence="2 3">
    <name type="scientific">Fusarium langsethiae</name>
    <dbReference type="NCBI Taxonomy" id="179993"/>
    <lineage>
        <taxon>Eukaryota</taxon>
        <taxon>Fungi</taxon>
        <taxon>Dikarya</taxon>
        <taxon>Ascomycota</taxon>
        <taxon>Pezizomycotina</taxon>
        <taxon>Sordariomycetes</taxon>
        <taxon>Hypocreomycetidae</taxon>
        <taxon>Hypocreales</taxon>
        <taxon>Nectriaceae</taxon>
        <taxon>Fusarium</taxon>
    </lineage>
</organism>
<evidence type="ECO:0000313" key="2">
    <source>
        <dbReference type="EMBL" id="KPA40298.1"/>
    </source>
</evidence>
<evidence type="ECO:0000313" key="3">
    <source>
        <dbReference type="Proteomes" id="UP000037904"/>
    </source>
</evidence>
<evidence type="ECO:0000256" key="1">
    <source>
        <dbReference type="SAM" id="Coils"/>
    </source>
</evidence>
<protein>
    <submittedName>
        <fullName evidence="2">Uncharacterized protein</fullName>
    </submittedName>
</protein>
<gene>
    <name evidence="2" type="ORF">FLAG1_06819</name>
</gene>
<accession>A0A0M9EUP6</accession>